<dbReference type="InterPro" id="IPR051200">
    <property type="entry name" value="Host-pathogen_enzymatic-act"/>
</dbReference>
<dbReference type="InterPro" id="IPR015943">
    <property type="entry name" value="WD40/YVTN_repeat-like_dom_sf"/>
</dbReference>
<dbReference type="SUPFAM" id="SSF51004">
    <property type="entry name" value="C-terminal (heme d1) domain of cytochrome cd1-nitrite reductase"/>
    <property type="match status" value="1"/>
</dbReference>
<keyword evidence="2" id="KW-1185">Reference proteome</keyword>
<proteinExistence type="predicted"/>
<dbReference type="RefSeq" id="WP_248353798.1">
    <property type="nucleotide sequence ID" value="NZ_AP025591.1"/>
</dbReference>
<organism evidence="1 2">
    <name type="scientific">Anaeromyxobacter oryzae</name>
    <dbReference type="NCBI Taxonomy" id="2918170"/>
    <lineage>
        <taxon>Bacteria</taxon>
        <taxon>Pseudomonadati</taxon>
        <taxon>Myxococcota</taxon>
        <taxon>Myxococcia</taxon>
        <taxon>Myxococcales</taxon>
        <taxon>Cystobacterineae</taxon>
        <taxon>Anaeromyxobacteraceae</taxon>
        <taxon>Anaeromyxobacter</taxon>
    </lineage>
</organism>
<dbReference type="EMBL" id="AP025591">
    <property type="protein sequence ID" value="BDG05210.1"/>
    <property type="molecule type" value="Genomic_DNA"/>
</dbReference>
<dbReference type="PANTHER" id="PTHR47197">
    <property type="entry name" value="PROTEIN NIRF"/>
    <property type="match status" value="1"/>
</dbReference>
<dbReference type="PANTHER" id="PTHR47197:SF3">
    <property type="entry name" value="DIHYDRO-HEME D1 DEHYDROGENASE"/>
    <property type="match status" value="1"/>
</dbReference>
<reference evidence="2" key="1">
    <citation type="journal article" date="2022" name="Int. J. Syst. Evol. Microbiol.">
        <title>Anaeromyxobacter oryzae sp. nov., Anaeromyxobacter diazotrophicus sp. nov. and Anaeromyxobacter paludicola sp. nov., isolated from paddy soils.</title>
        <authorList>
            <person name="Itoh H."/>
            <person name="Xu Z."/>
            <person name="Mise K."/>
            <person name="Masuda Y."/>
            <person name="Ushijima N."/>
            <person name="Hayakawa C."/>
            <person name="Shiratori Y."/>
            <person name="Senoo K."/>
        </authorList>
    </citation>
    <scope>NUCLEOTIDE SEQUENCE [LARGE SCALE GENOMIC DNA]</scope>
    <source>
        <strain evidence="2">Red232</strain>
    </source>
</reference>
<gene>
    <name evidence="1" type="ORF">AMOR_42060</name>
</gene>
<dbReference type="Gene3D" id="2.130.10.10">
    <property type="entry name" value="YVTN repeat-like/Quinoprotein amine dehydrogenase"/>
    <property type="match status" value="1"/>
</dbReference>
<protein>
    <submittedName>
        <fullName evidence="1">Uncharacterized protein</fullName>
    </submittedName>
</protein>
<accession>A0ABM7X093</accession>
<name>A0ABM7X093_9BACT</name>
<dbReference type="InterPro" id="IPR011048">
    <property type="entry name" value="Haem_d1_sf"/>
</dbReference>
<evidence type="ECO:0000313" key="2">
    <source>
        <dbReference type="Proteomes" id="UP001162891"/>
    </source>
</evidence>
<sequence length="330" mass="34336">MRSSLLLAAVLAAAAVEPIPLPGGDGGIGFDDVRFSPELERVIVPAGRSGRLDLLDPRTRALETIAGFSTAPGGPRGHSQGTTSADFGGGWLFASDRTRRSLVVIDARARRIVARAPLAGAPDYVRWVAPLREVWVTEPGDNAIETFRVEGGAPPALVRTGAIEVPDGPESLEIDAPRRRAYANTWHDRTVAVDLGSRAVVARWRNGCEGARGLAVDPERGLAFVGCDEGKAVALDVAHDGTVAGTAPAARGVDVIAYAPALSHLYVPGADAARMTVVGVDPRGGLRALGEVATAAGAHCVTADVSGNAYVCDPARGRILVIRDPFPATR</sequence>
<dbReference type="Proteomes" id="UP001162891">
    <property type="component" value="Chromosome"/>
</dbReference>
<evidence type="ECO:0000313" key="1">
    <source>
        <dbReference type="EMBL" id="BDG05210.1"/>
    </source>
</evidence>